<dbReference type="Proteomes" id="UP000245609">
    <property type="component" value="Unassembled WGS sequence"/>
</dbReference>
<gene>
    <name evidence="8" type="ORF">BB560_001945</name>
</gene>
<organism evidence="8 9">
    <name type="scientific">Smittium megazygosporum</name>
    <dbReference type="NCBI Taxonomy" id="133381"/>
    <lineage>
        <taxon>Eukaryota</taxon>
        <taxon>Fungi</taxon>
        <taxon>Fungi incertae sedis</taxon>
        <taxon>Zoopagomycota</taxon>
        <taxon>Kickxellomycotina</taxon>
        <taxon>Harpellomycetes</taxon>
        <taxon>Harpellales</taxon>
        <taxon>Legeriomycetaceae</taxon>
        <taxon>Smittium</taxon>
    </lineage>
</organism>
<dbReference type="Pfam" id="PF01494">
    <property type="entry name" value="FAD_binding_3"/>
    <property type="match status" value="1"/>
</dbReference>
<dbReference type="EMBL" id="MBFS01000216">
    <property type="protein sequence ID" value="PVV03560.1"/>
    <property type="molecule type" value="Genomic_DNA"/>
</dbReference>
<comment type="caution">
    <text evidence="8">The sequence shown here is derived from an EMBL/GenBank/DDBJ whole genome shotgun (WGS) entry which is preliminary data.</text>
</comment>
<evidence type="ECO:0000313" key="8">
    <source>
        <dbReference type="EMBL" id="PVV03560.1"/>
    </source>
</evidence>
<dbReference type="GO" id="GO:0004497">
    <property type="term" value="F:monooxygenase activity"/>
    <property type="evidence" value="ECO:0007669"/>
    <property type="project" value="UniProtKB-KW"/>
</dbReference>
<reference evidence="8 9" key="1">
    <citation type="journal article" date="2018" name="MBio">
        <title>Comparative Genomics Reveals the Core Gene Toolbox for the Fungus-Insect Symbiosis.</title>
        <authorList>
            <person name="Wang Y."/>
            <person name="Stata M."/>
            <person name="Wang W."/>
            <person name="Stajich J.E."/>
            <person name="White M.M."/>
            <person name="Moncalvo J.M."/>
        </authorList>
    </citation>
    <scope>NUCLEOTIDE SEQUENCE [LARGE SCALE GENOMIC DNA]</scope>
    <source>
        <strain evidence="8 9">SC-DP-2</strain>
    </source>
</reference>
<keyword evidence="4" id="KW-0274">FAD</keyword>
<dbReference type="GO" id="GO:0071949">
    <property type="term" value="F:FAD binding"/>
    <property type="evidence" value="ECO:0007669"/>
    <property type="project" value="InterPro"/>
</dbReference>
<comment type="similarity">
    <text evidence="2">Belongs to the UbiH/COQ6 family.</text>
</comment>
<keyword evidence="9" id="KW-1185">Reference proteome</keyword>
<evidence type="ECO:0000256" key="6">
    <source>
        <dbReference type="ARBA" id="ARBA00023033"/>
    </source>
</evidence>
<dbReference type="PRINTS" id="PR00420">
    <property type="entry name" value="RNGMNOXGNASE"/>
</dbReference>
<proteinExistence type="inferred from homology"/>
<feature type="domain" description="FAD-binding" evidence="7">
    <location>
        <begin position="374"/>
        <end position="428"/>
    </location>
</feature>
<keyword evidence="5" id="KW-0560">Oxidoreductase</keyword>
<evidence type="ECO:0000259" key="7">
    <source>
        <dbReference type="Pfam" id="PF01494"/>
    </source>
</evidence>
<dbReference type="GO" id="GO:0006744">
    <property type="term" value="P:ubiquinone biosynthetic process"/>
    <property type="evidence" value="ECO:0007669"/>
    <property type="project" value="InterPro"/>
</dbReference>
<dbReference type="InterPro" id="IPR051205">
    <property type="entry name" value="UbiH/COQ6_monooxygenase"/>
</dbReference>
<dbReference type="InterPro" id="IPR036188">
    <property type="entry name" value="FAD/NAD-bd_sf"/>
</dbReference>
<accession>A0A2T9ZG66</accession>
<name>A0A2T9ZG66_9FUNG</name>
<dbReference type="PANTHER" id="PTHR43876:SF7">
    <property type="entry name" value="UBIQUINONE BIOSYNTHESIS MONOOXYGENASE COQ6, MITOCHONDRIAL"/>
    <property type="match status" value="1"/>
</dbReference>
<evidence type="ECO:0000313" key="9">
    <source>
        <dbReference type="Proteomes" id="UP000245609"/>
    </source>
</evidence>
<dbReference type="PANTHER" id="PTHR43876">
    <property type="entry name" value="UBIQUINONE BIOSYNTHESIS MONOOXYGENASE COQ6, MITOCHONDRIAL"/>
    <property type="match status" value="1"/>
</dbReference>
<sequence length="499" mass="55428">MFVNALKSRCLATKSFASFRQFSSTRSSLQNALQYDVTIIGAGIAGSSLACALKSQEIFKNLKVAIVDPAPIKKIAEWNPPLDSFSNRTVQITNATQRFLKRVWDSVFQERIQSYSKVVVSDFLGKSSVKFDDSVGTGNDSAAFLIENINLTSGCAKILTQTENSNVDVYTAKVEEISHYDASSETTVPPSEFSPKTQIYPQLSLSDNSCIRTRLLIGTDGANSVVRKFANISHSVYPYEQSGLVACAMFSELNNTAYQRFLPTGPIVFLPHPNGFANLIWSIDNNVLSKLKNVSDETFVTLVNMAFRLRSYSDLEYILNSINEDGSIPENFDLDKELEWCKRLSLDPSSQSSNPNEPISLPPLVKSITKGSRQSFPYRLSNASTYYSHRIALVGDAAHTMHPLAGMGFNSGVYDIIELCKYISKAISNGEDIGSTEYVLKPYNSARYAADVALQSYVDELWHLFRSKNPIITTGRGIAMRLLDKFPLIKSQVVKQIMY</sequence>
<dbReference type="GO" id="GO:0016705">
    <property type="term" value="F:oxidoreductase activity, acting on paired donors, with incorporation or reduction of molecular oxygen"/>
    <property type="evidence" value="ECO:0007669"/>
    <property type="project" value="InterPro"/>
</dbReference>
<evidence type="ECO:0000256" key="1">
    <source>
        <dbReference type="ARBA" id="ARBA00001974"/>
    </source>
</evidence>
<dbReference type="AlphaFoldDB" id="A0A2T9ZG66"/>
<evidence type="ECO:0000256" key="5">
    <source>
        <dbReference type="ARBA" id="ARBA00023002"/>
    </source>
</evidence>
<evidence type="ECO:0000256" key="2">
    <source>
        <dbReference type="ARBA" id="ARBA00005349"/>
    </source>
</evidence>
<dbReference type="InterPro" id="IPR002938">
    <property type="entry name" value="FAD-bd"/>
</dbReference>
<dbReference type="GO" id="GO:0005739">
    <property type="term" value="C:mitochondrion"/>
    <property type="evidence" value="ECO:0007669"/>
    <property type="project" value="TreeGrafter"/>
</dbReference>
<keyword evidence="3" id="KW-0285">Flavoprotein</keyword>
<keyword evidence="6" id="KW-0503">Monooxygenase</keyword>
<dbReference type="InterPro" id="IPR010971">
    <property type="entry name" value="UbiH/COQ6"/>
</dbReference>
<dbReference type="STRING" id="133381.A0A2T9ZG66"/>
<evidence type="ECO:0000256" key="4">
    <source>
        <dbReference type="ARBA" id="ARBA00022827"/>
    </source>
</evidence>
<evidence type="ECO:0000256" key="3">
    <source>
        <dbReference type="ARBA" id="ARBA00022630"/>
    </source>
</evidence>
<dbReference type="Gene3D" id="3.50.50.60">
    <property type="entry name" value="FAD/NAD(P)-binding domain"/>
    <property type="match status" value="2"/>
</dbReference>
<protein>
    <recommendedName>
        <fullName evidence="7">FAD-binding domain-containing protein</fullName>
    </recommendedName>
</protein>
<comment type="cofactor">
    <cofactor evidence="1">
        <name>FAD</name>
        <dbReference type="ChEBI" id="CHEBI:57692"/>
    </cofactor>
</comment>
<dbReference type="SUPFAM" id="SSF51905">
    <property type="entry name" value="FAD/NAD(P)-binding domain"/>
    <property type="match status" value="1"/>
</dbReference>
<dbReference type="NCBIfam" id="TIGR01988">
    <property type="entry name" value="Ubi-OHases"/>
    <property type="match status" value="1"/>
</dbReference>
<dbReference type="OrthoDB" id="683240at2759"/>